<dbReference type="PANTHER" id="PTHR31077:SF1">
    <property type="entry name" value="U4_U6.U5 SMALL NUCLEAR RIBONUCLEOPROTEIN 27 KDA PROTEIN"/>
    <property type="match status" value="1"/>
</dbReference>
<gene>
    <name evidence="12" type="ORF">MAR_015831</name>
</gene>
<evidence type="ECO:0000256" key="7">
    <source>
        <dbReference type="ARBA" id="ARBA00023187"/>
    </source>
</evidence>
<comment type="subunit">
    <text evidence="4">Part of a tri-snRNP complex.</text>
</comment>
<name>A0ABY7FJW0_MYAAR</name>
<evidence type="ECO:0000259" key="11">
    <source>
        <dbReference type="Pfam" id="PF08648"/>
    </source>
</evidence>
<evidence type="ECO:0000256" key="10">
    <source>
        <dbReference type="SAM" id="MobiDB-lite"/>
    </source>
</evidence>
<evidence type="ECO:0000256" key="3">
    <source>
        <dbReference type="ARBA" id="ARBA00008218"/>
    </source>
</evidence>
<keyword evidence="7" id="KW-0508">mRNA splicing</keyword>
<evidence type="ECO:0000256" key="6">
    <source>
        <dbReference type="ARBA" id="ARBA00022664"/>
    </source>
</evidence>
<reference evidence="12" key="1">
    <citation type="submission" date="2022-11" db="EMBL/GenBank/DDBJ databases">
        <title>Centuries of genome instability and evolution in soft-shell clam transmissible cancer (bioRxiv).</title>
        <authorList>
            <person name="Hart S.F.M."/>
            <person name="Yonemitsu M.A."/>
            <person name="Giersch R.M."/>
            <person name="Beal B.F."/>
            <person name="Arriagada G."/>
            <person name="Davis B.W."/>
            <person name="Ostrander E.A."/>
            <person name="Goff S.P."/>
            <person name="Metzger M.J."/>
        </authorList>
    </citation>
    <scope>NUCLEOTIDE SEQUENCE</scope>
    <source>
        <strain evidence="12">MELC-2E11</strain>
        <tissue evidence="12">Siphon/mantle</tissue>
    </source>
</reference>
<keyword evidence="8" id="KW-0539">Nucleus</keyword>
<evidence type="ECO:0000256" key="8">
    <source>
        <dbReference type="ARBA" id="ARBA00023242"/>
    </source>
</evidence>
<protein>
    <recommendedName>
        <fullName evidence="5">U4/U6.U5 small nuclear ribonucleoprotein 27 kDa protein</fullName>
    </recommendedName>
    <alternativeName>
        <fullName evidence="9">U4/U6.U5 tri-snRNP-associated protein 3</fullName>
    </alternativeName>
</protein>
<dbReference type="PANTHER" id="PTHR31077">
    <property type="entry name" value="U4/U6.U5 SMALL NUCLEAR RIBONUCLEOPROTEIN 27 KDA PROTEIN"/>
    <property type="match status" value="1"/>
</dbReference>
<evidence type="ECO:0000313" key="13">
    <source>
        <dbReference type="Proteomes" id="UP001164746"/>
    </source>
</evidence>
<accession>A0ABY7FJW0</accession>
<proteinExistence type="inferred from homology"/>
<dbReference type="Proteomes" id="UP001164746">
    <property type="component" value="Chromosome 12"/>
</dbReference>
<dbReference type="Pfam" id="PF08648">
    <property type="entry name" value="SNRNP27"/>
    <property type="match status" value="1"/>
</dbReference>
<feature type="compositionally biased region" description="Basic residues" evidence="10">
    <location>
        <begin position="25"/>
        <end position="46"/>
    </location>
</feature>
<keyword evidence="6" id="KW-0507">mRNA processing</keyword>
<feature type="compositionally biased region" description="Basic and acidic residues" evidence="10">
    <location>
        <begin position="12"/>
        <end position="24"/>
    </location>
</feature>
<evidence type="ECO:0000256" key="5">
    <source>
        <dbReference type="ARBA" id="ARBA00014357"/>
    </source>
</evidence>
<feature type="compositionally biased region" description="Basic and acidic residues" evidence="10">
    <location>
        <begin position="47"/>
        <end position="81"/>
    </location>
</feature>
<organism evidence="12 13">
    <name type="scientific">Mya arenaria</name>
    <name type="common">Soft-shell clam</name>
    <dbReference type="NCBI Taxonomy" id="6604"/>
    <lineage>
        <taxon>Eukaryota</taxon>
        <taxon>Metazoa</taxon>
        <taxon>Spiralia</taxon>
        <taxon>Lophotrochozoa</taxon>
        <taxon>Mollusca</taxon>
        <taxon>Bivalvia</taxon>
        <taxon>Autobranchia</taxon>
        <taxon>Heteroconchia</taxon>
        <taxon>Euheterodonta</taxon>
        <taxon>Imparidentia</taxon>
        <taxon>Neoheterodontei</taxon>
        <taxon>Myida</taxon>
        <taxon>Myoidea</taxon>
        <taxon>Myidae</taxon>
        <taxon>Mya</taxon>
    </lineage>
</organism>
<evidence type="ECO:0000256" key="2">
    <source>
        <dbReference type="ARBA" id="ARBA00004123"/>
    </source>
</evidence>
<feature type="region of interest" description="Disordered" evidence="10">
    <location>
        <begin position="1"/>
        <end position="100"/>
    </location>
</feature>
<dbReference type="InterPro" id="IPR013957">
    <property type="entry name" value="SNRNP27"/>
</dbReference>
<evidence type="ECO:0000256" key="4">
    <source>
        <dbReference type="ARBA" id="ARBA00011825"/>
    </source>
</evidence>
<feature type="compositionally biased region" description="Basic residues" evidence="10">
    <location>
        <begin position="1"/>
        <end position="11"/>
    </location>
</feature>
<sequence>MPRSRSRSPKRDRKDRDRSRSRDRERHRRHRRSRSRSRDRRRRSRSRSRDKERRYDKDDRRERRDGGRDGGRDRGREDRSSSQHGSRGHGEESEEDEITFQAVNKNVTAEELEAMPEDEQELMKVMGFSGFDSTKDKQVVGNEHYCANITRKRRYRQYMNRKGGFNRPLDFIA</sequence>
<evidence type="ECO:0000256" key="9">
    <source>
        <dbReference type="ARBA" id="ARBA00031864"/>
    </source>
</evidence>
<evidence type="ECO:0000313" key="12">
    <source>
        <dbReference type="EMBL" id="WAR21857.1"/>
    </source>
</evidence>
<feature type="domain" description="U4/U6.U5 small nuclear ribonucleoprotein 27kDa protein" evidence="11">
    <location>
        <begin position="117"/>
        <end position="171"/>
    </location>
</feature>
<comment type="subcellular location">
    <subcellularLocation>
        <location evidence="2">Nucleus</location>
    </subcellularLocation>
</comment>
<keyword evidence="13" id="KW-1185">Reference proteome</keyword>
<comment type="function">
    <text evidence="1">May play a role in mRNA splicing.</text>
</comment>
<dbReference type="EMBL" id="CP111023">
    <property type="protein sequence ID" value="WAR21857.1"/>
    <property type="molecule type" value="Genomic_DNA"/>
</dbReference>
<comment type="similarity">
    <text evidence="3">Belongs to the SNUT3 family.</text>
</comment>
<evidence type="ECO:0000256" key="1">
    <source>
        <dbReference type="ARBA" id="ARBA00003632"/>
    </source>
</evidence>